<evidence type="ECO:0000259" key="10">
    <source>
        <dbReference type="PROSITE" id="PS50011"/>
    </source>
</evidence>
<dbReference type="PROSITE" id="PS50011">
    <property type="entry name" value="PROTEIN_KINASE_DOM"/>
    <property type="match status" value="1"/>
</dbReference>
<feature type="domain" description="Protein kinase" evidence="10">
    <location>
        <begin position="8"/>
        <end position="284"/>
    </location>
</feature>
<dbReference type="InterPro" id="IPR013126">
    <property type="entry name" value="Hsp_70_fam"/>
</dbReference>
<dbReference type="InterPro" id="IPR001932">
    <property type="entry name" value="PPM-type_phosphatase-like_dom"/>
</dbReference>
<organism evidence="12 13">
    <name type="scientific">Actinomycetospora chlora</name>
    <dbReference type="NCBI Taxonomy" id="663608"/>
    <lineage>
        <taxon>Bacteria</taxon>
        <taxon>Bacillati</taxon>
        <taxon>Actinomycetota</taxon>
        <taxon>Actinomycetes</taxon>
        <taxon>Pseudonocardiales</taxon>
        <taxon>Pseudonocardiaceae</taxon>
        <taxon>Actinomycetospora</taxon>
    </lineage>
</organism>
<dbReference type="SUPFAM" id="SSF81901">
    <property type="entry name" value="HCP-like"/>
    <property type="match status" value="1"/>
</dbReference>
<dbReference type="InterPro" id="IPR043129">
    <property type="entry name" value="ATPase_NBD"/>
</dbReference>
<evidence type="ECO:0000256" key="8">
    <source>
        <dbReference type="PROSITE-ProRule" id="PRU10141"/>
    </source>
</evidence>
<sequence>MGEMFGPYRLDGLIGAGAMGEVYRARDTRKNDRVVAVKRMRTALATDDEDRARFRREAELVAGLRNRNVVSIHDYGDIDGTLFVEMALVEGVDLRHVLDVEGALEPARAVRIVTHVAKALDAAHRRSLTHRDVKPSNILLEDVPDPHGVGGDPDDDEEFAYLIDFGIAIEKDAPRLTQPGLANGTVLYMAPEQASGSTTIDARADVYALGCVLYEALTGEPPFSGRNMYKLLNDHLNTAPPRPSATVPGLPRGFDDVIGRAMAKDPDDRYQSSGALARAARAVLVDAGAQARDDRGRPRETRPPASDTPVGAPGEEAIAHDGEVTAPSEMVDLGRRLAAQGETLLAQAWFETAADSGDPESGLQAMVHLAALLAEQGATTDSRAWYERAAASGHAHHAPMAMVDLAEQLERQGDQAGARTWWSRAARSGHAEAGPRAATRLQALLARQDVVSRPRHGAGSSALHGGSDGSPGLGWALAIGVGSASTRAAVVTDPDTPRPELVDLDGARRMPSVVCLGADGTLLVGRDAANEARLAPDRAEPDPFRALAAAEHVLLGGVRVATVDLVGALLSGVARRSVRAPGRPPERVVLTHPATWPPGGVEQRRLRQAAERARLGRVELLADPIAIAQHVRHAFDRVPDAGLVAVLDLGVTTLDTAVLRWSGDAVELVGTPLRDDSLGGDALDAALMGLIAERARAADVQGWTRLWEDTGLAAERARQRFRSDVTGAREMLSTRLSVDVFVPGASKEIRVTRQDVERAVEPVLRRVIDQVERSIASADATSGQLADVYLAGGATRTPRITALVADLVGRVPTTTEAPELQAALGALVAPPSRGARRAEAPHGAARGGPALRYAAQADRGLEKPANHDSIYAGPRLLAVADGGADRPYGDAASKLVVAALVPLDDEPSGSGGNEALSAAIAAGDGALRDLMAKEAALDLQSSVTALVVRGTDAYLGHAGSSRAYRLRDGELTQLTDDGPDLVGAGDRRWAVHHVTVRPDDRYLLCTDGVHRHLAHDQLHDVLDGGGDVWSASNSLVELALGRGGADNIALVVADVVDADGT</sequence>
<dbReference type="SUPFAM" id="SSF53067">
    <property type="entry name" value="Actin-like ATPase domain"/>
    <property type="match status" value="2"/>
</dbReference>
<dbReference type="Gene3D" id="1.25.40.10">
    <property type="entry name" value="Tetratricopeptide repeat domain"/>
    <property type="match status" value="1"/>
</dbReference>
<evidence type="ECO:0000313" key="13">
    <source>
        <dbReference type="Proteomes" id="UP001500928"/>
    </source>
</evidence>
<keyword evidence="13" id="KW-1185">Reference proteome</keyword>
<proteinExistence type="predicted"/>
<dbReference type="PROSITE" id="PS00108">
    <property type="entry name" value="PROTEIN_KINASE_ST"/>
    <property type="match status" value="1"/>
</dbReference>
<dbReference type="SUPFAM" id="SSF56112">
    <property type="entry name" value="Protein kinase-like (PK-like)"/>
    <property type="match status" value="1"/>
</dbReference>
<dbReference type="Gene3D" id="3.30.200.20">
    <property type="entry name" value="Phosphorylase Kinase, domain 1"/>
    <property type="match status" value="1"/>
</dbReference>
<comment type="caution">
    <text evidence="12">The sequence shown here is derived from an EMBL/GenBank/DDBJ whole genome shotgun (WGS) entry which is preliminary data.</text>
</comment>
<dbReference type="SMART" id="SM00331">
    <property type="entry name" value="PP2C_SIG"/>
    <property type="match status" value="1"/>
</dbReference>
<dbReference type="InterPro" id="IPR036457">
    <property type="entry name" value="PPM-type-like_dom_sf"/>
</dbReference>
<keyword evidence="6 8" id="KW-0067">ATP-binding</keyword>
<dbReference type="Pfam" id="PF00012">
    <property type="entry name" value="HSP70"/>
    <property type="match status" value="1"/>
</dbReference>
<dbReference type="SMART" id="SM00332">
    <property type="entry name" value="PP2Cc"/>
    <property type="match status" value="1"/>
</dbReference>
<dbReference type="Gene3D" id="1.10.510.10">
    <property type="entry name" value="Transferase(Phosphotransferase) domain 1"/>
    <property type="match status" value="1"/>
</dbReference>
<evidence type="ECO:0000259" key="11">
    <source>
        <dbReference type="PROSITE" id="PS51746"/>
    </source>
</evidence>
<protein>
    <recommendedName>
        <fullName evidence="1">non-specific serine/threonine protein kinase</fullName>
        <ecNumber evidence="1">2.7.11.1</ecNumber>
    </recommendedName>
</protein>
<evidence type="ECO:0000256" key="6">
    <source>
        <dbReference type="ARBA" id="ARBA00022840"/>
    </source>
</evidence>
<evidence type="ECO:0000256" key="1">
    <source>
        <dbReference type="ARBA" id="ARBA00012513"/>
    </source>
</evidence>
<feature type="region of interest" description="Disordered" evidence="9">
    <location>
        <begin position="287"/>
        <end position="324"/>
    </location>
</feature>
<dbReference type="PANTHER" id="PTHR43289:SF6">
    <property type="entry name" value="SERINE_THREONINE-PROTEIN KINASE NEKL-3"/>
    <property type="match status" value="1"/>
</dbReference>
<dbReference type="Gene3D" id="3.60.40.10">
    <property type="entry name" value="PPM-type phosphatase domain"/>
    <property type="match status" value="1"/>
</dbReference>
<dbReference type="Pfam" id="PF00069">
    <property type="entry name" value="Pkinase"/>
    <property type="match status" value="1"/>
</dbReference>
<dbReference type="PANTHER" id="PTHR43289">
    <property type="entry name" value="MITOGEN-ACTIVATED PROTEIN KINASE KINASE KINASE 20-RELATED"/>
    <property type="match status" value="1"/>
</dbReference>
<dbReference type="PROSITE" id="PS00107">
    <property type="entry name" value="PROTEIN_KINASE_ATP"/>
    <property type="match status" value="1"/>
</dbReference>
<accession>A0ABP9B8C7</accession>
<dbReference type="InterPro" id="IPR017441">
    <property type="entry name" value="Protein_kinase_ATP_BS"/>
</dbReference>
<feature type="binding site" evidence="8">
    <location>
        <position position="38"/>
    </location>
    <ligand>
        <name>ATP</name>
        <dbReference type="ChEBI" id="CHEBI:30616"/>
    </ligand>
</feature>
<dbReference type="InterPro" id="IPR011990">
    <property type="entry name" value="TPR-like_helical_dom_sf"/>
</dbReference>
<dbReference type="Proteomes" id="UP001500928">
    <property type="component" value="Unassembled WGS sequence"/>
</dbReference>
<dbReference type="EMBL" id="BAABHO010000019">
    <property type="protein sequence ID" value="GAA4790619.1"/>
    <property type="molecule type" value="Genomic_DNA"/>
</dbReference>
<name>A0ABP9B8C7_9PSEU</name>
<evidence type="ECO:0000256" key="7">
    <source>
        <dbReference type="ARBA" id="ARBA00023186"/>
    </source>
</evidence>
<keyword evidence="2" id="KW-0723">Serine/threonine-protein kinase</keyword>
<reference evidence="13" key="1">
    <citation type="journal article" date="2019" name="Int. J. Syst. Evol. Microbiol.">
        <title>The Global Catalogue of Microorganisms (GCM) 10K type strain sequencing project: providing services to taxonomists for standard genome sequencing and annotation.</title>
        <authorList>
            <consortium name="The Broad Institute Genomics Platform"/>
            <consortium name="The Broad Institute Genome Sequencing Center for Infectious Disease"/>
            <person name="Wu L."/>
            <person name="Ma J."/>
        </authorList>
    </citation>
    <scope>NUCLEOTIDE SEQUENCE [LARGE SCALE GENOMIC DNA]</scope>
    <source>
        <strain evidence="13">JCM 17979</strain>
    </source>
</reference>
<evidence type="ECO:0000256" key="2">
    <source>
        <dbReference type="ARBA" id="ARBA00022527"/>
    </source>
</evidence>
<dbReference type="Gene3D" id="3.30.420.40">
    <property type="match status" value="2"/>
</dbReference>
<dbReference type="CDD" id="cd14014">
    <property type="entry name" value="STKc_PknB_like"/>
    <property type="match status" value="1"/>
</dbReference>
<dbReference type="InterPro" id="IPR008271">
    <property type="entry name" value="Ser/Thr_kinase_AS"/>
</dbReference>
<dbReference type="Gene3D" id="3.90.640.10">
    <property type="entry name" value="Actin, Chain A, domain 4"/>
    <property type="match status" value="1"/>
</dbReference>
<dbReference type="PROSITE" id="PS51746">
    <property type="entry name" value="PPM_2"/>
    <property type="match status" value="1"/>
</dbReference>
<feature type="domain" description="PPM-type phosphatase" evidence="11">
    <location>
        <begin position="852"/>
        <end position="1055"/>
    </location>
</feature>
<evidence type="ECO:0000313" key="12">
    <source>
        <dbReference type="EMBL" id="GAA4790619.1"/>
    </source>
</evidence>
<evidence type="ECO:0000256" key="3">
    <source>
        <dbReference type="ARBA" id="ARBA00022679"/>
    </source>
</evidence>
<dbReference type="SMART" id="SM00220">
    <property type="entry name" value="S_TKc"/>
    <property type="match status" value="1"/>
</dbReference>
<evidence type="ECO:0000256" key="9">
    <source>
        <dbReference type="SAM" id="MobiDB-lite"/>
    </source>
</evidence>
<keyword evidence="7" id="KW-0143">Chaperone</keyword>
<dbReference type="SUPFAM" id="SSF81606">
    <property type="entry name" value="PP2C-like"/>
    <property type="match status" value="1"/>
</dbReference>
<dbReference type="EC" id="2.7.11.1" evidence="1"/>
<dbReference type="CDD" id="cd00143">
    <property type="entry name" value="PP2Cc"/>
    <property type="match status" value="1"/>
</dbReference>
<keyword evidence="3" id="KW-0808">Transferase</keyword>
<dbReference type="InterPro" id="IPR000719">
    <property type="entry name" value="Prot_kinase_dom"/>
</dbReference>
<gene>
    <name evidence="12" type="ORF">GCM10023200_27030</name>
</gene>
<evidence type="ECO:0000256" key="5">
    <source>
        <dbReference type="ARBA" id="ARBA00022777"/>
    </source>
</evidence>
<dbReference type="InterPro" id="IPR011009">
    <property type="entry name" value="Kinase-like_dom_sf"/>
</dbReference>
<keyword evidence="4 8" id="KW-0547">Nucleotide-binding</keyword>
<evidence type="ECO:0000256" key="4">
    <source>
        <dbReference type="ARBA" id="ARBA00022741"/>
    </source>
</evidence>
<keyword evidence="5" id="KW-0418">Kinase</keyword>
<feature type="compositionally biased region" description="Basic and acidic residues" evidence="9">
    <location>
        <begin position="291"/>
        <end position="302"/>
    </location>
</feature>